<keyword evidence="1" id="KW-0732">Signal</keyword>
<sequence>MKKLTFVFLFALLGILLTPEKASAVTYQKQACYTYKEGGVKQWKHCQTAKYNWDTSTHKVKCVSGFPVGTFTRYTGSWQAYLFSKGCQYSTWSTTGKTWHTFAVYKGGELHGYSEIFQKVYGNLPGNFYKSWNYYPQ</sequence>
<accession>A0A1F8BP44</accession>
<protein>
    <submittedName>
        <fullName evidence="2">Uncharacterized protein</fullName>
    </submittedName>
</protein>
<reference evidence="2 3" key="1">
    <citation type="journal article" date="2016" name="Nat. Commun.">
        <title>Thousands of microbial genomes shed light on interconnected biogeochemical processes in an aquifer system.</title>
        <authorList>
            <person name="Anantharaman K."/>
            <person name="Brown C.T."/>
            <person name="Hug L.A."/>
            <person name="Sharon I."/>
            <person name="Castelle C.J."/>
            <person name="Probst A.J."/>
            <person name="Thomas B.C."/>
            <person name="Singh A."/>
            <person name="Wilkins M.J."/>
            <person name="Karaoz U."/>
            <person name="Brodie E.L."/>
            <person name="Williams K.H."/>
            <person name="Hubbard S.S."/>
            <person name="Banfield J.F."/>
        </authorList>
    </citation>
    <scope>NUCLEOTIDE SEQUENCE [LARGE SCALE GENOMIC DNA]</scope>
</reference>
<evidence type="ECO:0000313" key="3">
    <source>
        <dbReference type="Proteomes" id="UP000176725"/>
    </source>
</evidence>
<feature type="signal peptide" evidence="1">
    <location>
        <begin position="1"/>
        <end position="24"/>
    </location>
</feature>
<organism evidence="2 3">
    <name type="scientific">Candidatus Woesebacteria bacterium RIFCSPLOWO2_01_FULL_39_25</name>
    <dbReference type="NCBI Taxonomy" id="1802521"/>
    <lineage>
        <taxon>Bacteria</taxon>
        <taxon>Candidatus Woeseibacteriota</taxon>
    </lineage>
</organism>
<dbReference type="AlphaFoldDB" id="A0A1F8BP44"/>
<feature type="chain" id="PRO_5009535055" evidence="1">
    <location>
        <begin position="25"/>
        <end position="137"/>
    </location>
</feature>
<dbReference type="EMBL" id="MGHH01000007">
    <property type="protein sequence ID" value="OGM65125.1"/>
    <property type="molecule type" value="Genomic_DNA"/>
</dbReference>
<proteinExistence type="predicted"/>
<evidence type="ECO:0000313" key="2">
    <source>
        <dbReference type="EMBL" id="OGM65125.1"/>
    </source>
</evidence>
<comment type="caution">
    <text evidence="2">The sequence shown here is derived from an EMBL/GenBank/DDBJ whole genome shotgun (WGS) entry which is preliminary data.</text>
</comment>
<name>A0A1F8BP44_9BACT</name>
<gene>
    <name evidence="2" type="ORF">A2893_05790</name>
</gene>
<dbReference type="Proteomes" id="UP000176725">
    <property type="component" value="Unassembled WGS sequence"/>
</dbReference>
<evidence type="ECO:0000256" key="1">
    <source>
        <dbReference type="SAM" id="SignalP"/>
    </source>
</evidence>